<dbReference type="PANTHER" id="PTHR42812">
    <property type="entry name" value="BETA-XYLOSIDASE"/>
    <property type="match status" value="1"/>
</dbReference>
<dbReference type="SUPFAM" id="SSF75005">
    <property type="entry name" value="Arabinanase/levansucrase/invertase"/>
    <property type="match status" value="1"/>
</dbReference>
<dbReference type="Pfam" id="PF04616">
    <property type="entry name" value="Glyco_hydro_43"/>
    <property type="match status" value="1"/>
</dbReference>
<protein>
    <recommendedName>
        <fullName evidence="8">Glycoside hydrolase</fullName>
    </recommendedName>
</protein>
<dbReference type="RefSeq" id="WP_134426710.1">
    <property type="nucleotide sequence ID" value="NZ_SOGQ01000002.1"/>
</dbReference>
<evidence type="ECO:0000256" key="4">
    <source>
        <dbReference type="RuleBase" id="RU361187"/>
    </source>
</evidence>
<dbReference type="InterPro" id="IPR023296">
    <property type="entry name" value="Glyco_hydro_beta-prop_sf"/>
</dbReference>
<sequence>MNSARSAALAGVSVAVITVFAVSGCATAAEQSAPPASVAAGAPVLNANFADPDVVEVDGTYFAYATNDNNRNVQVASSTDLLDWEVLPDALPDLPSWVIPGKTWAPEVTKLDDDSFVMYFTATNFAPTLQCIGVATARDPAGPFTVQGDAMIICPEDEGGAIDASTVVIDDVLYLVWKNDGNCCDLDTWIQAATLSDDGLSVTGDPIRMLKQTEDWEGNLIEAPTIVSRGSGLVMLYSANSYGDDRYAVGAASAASINGPWVKERVPILSTEGSGGLYRGPGGQDLVFGPNGKDYLVFHGWDKDYTYRGLHVAEAEWHADIPRVLIPE</sequence>
<dbReference type="Proteomes" id="UP000297853">
    <property type="component" value="Unassembled WGS sequence"/>
</dbReference>
<dbReference type="CDD" id="cd08999">
    <property type="entry name" value="GH43_ABN-like"/>
    <property type="match status" value="1"/>
</dbReference>
<dbReference type="PANTHER" id="PTHR42812:SF5">
    <property type="entry name" value="ENDO-ARABINASE"/>
    <property type="match status" value="1"/>
</dbReference>
<keyword evidence="5" id="KW-0732">Signal</keyword>
<proteinExistence type="inferred from homology"/>
<gene>
    <name evidence="6" type="ORF">E3T28_00065</name>
</gene>
<evidence type="ECO:0000313" key="6">
    <source>
        <dbReference type="EMBL" id="TFD06335.1"/>
    </source>
</evidence>
<keyword evidence="7" id="KW-1185">Reference proteome</keyword>
<evidence type="ECO:0000256" key="5">
    <source>
        <dbReference type="SAM" id="SignalP"/>
    </source>
</evidence>
<organism evidence="6 7">
    <name type="scientific">Cryobacterium sinapicolor</name>
    <dbReference type="NCBI Taxonomy" id="1259236"/>
    <lineage>
        <taxon>Bacteria</taxon>
        <taxon>Bacillati</taxon>
        <taxon>Actinomycetota</taxon>
        <taxon>Actinomycetes</taxon>
        <taxon>Micrococcales</taxon>
        <taxon>Microbacteriaceae</taxon>
        <taxon>Cryobacterium</taxon>
    </lineage>
</organism>
<name>A0ABY2JI38_9MICO</name>
<accession>A0ABY2JI38</accession>
<reference evidence="6 7" key="1">
    <citation type="submission" date="2019-03" db="EMBL/GenBank/DDBJ databases">
        <title>Genomics of glacier-inhabiting Cryobacterium strains.</title>
        <authorList>
            <person name="Liu Q."/>
            <person name="Xin Y.-H."/>
        </authorList>
    </citation>
    <scope>NUCLEOTIDE SEQUENCE [LARGE SCALE GENOMIC DNA]</scope>
    <source>
        <strain evidence="6 7">TMT1-23-1</strain>
    </source>
</reference>
<keyword evidence="2 4" id="KW-0378">Hydrolase</keyword>
<dbReference type="EMBL" id="SOGQ01000002">
    <property type="protein sequence ID" value="TFD06335.1"/>
    <property type="molecule type" value="Genomic_DNA"/>
</dbReference>
<evidence type="ECO:0000256" key="3">
    <source>
        <dbReference type="ARBA" id="ARBA00023295"/>
    </source>
</evidence>
<feature type="chain" id="PRO_5045464037" description="Glycoside hydrolase" evidence="5">
    <location>
        <begin position="29"/>
        <end position="328"/>
    </location>
</feature>
<comment type="caution">
    <text evidence="6">The sequence shown here is derived from an EMBL/GenBank/DDBJ whole genome shotgun (WGS) entry which is preliminary data.</text>
</comment>
<dbReference type="InterPro" id="IPR006710">
    <property type="entry name" value="Glyco_hydro_43"/>
</dbReference>
<evidence type="ECO:0000313" key="7">
    <source>
        <dbReference type="Proteomes" id="UP000297853"/>
    </source>
</evidence>
<dbReference type="Gene3D" id="2.115.10.20">
    <property type="entry name" value="Glycosyl hydrolase domain, family 43"/>
    <property type="match status" value="1"/>
</dbReference>
<keyword evidence="3 4" id="KW-0326">Glycosidase</keyword>
<evidence type="ECO:0000256" key="1">
    <source>
        <dbReference type="ARBA" id="ARBA00009865"/>
    </source>
</evidence>
<evidence type="ECO:0008006" key="8">
    <source>
        <dbReference type="Google" id="ProtNLM"/>
    </source>
</evidence>
<dbReference type="InterPro" id="IPR051795">
    <property type="entry name" value="Glycosyl_Hydrlase_43"/>
</dbReference>
<feature type="signal peptide" evidence="5">
    <location>
        <begin position="1"/>
        <end position="28"/>
    </location>
</feature>
<comment type="similarity">
    <text evidence="1 4">Belongs to the glycosyl hydrolase 43 family.</text>
</comment>
<evidence type="ECO:0000256" key="2">
    <source>
        <dbReference type="ARBA" id="ARBA00022801"/>
    </source>
</evidence>
<dbReference type="PROSITE" id="PS51257">
    <property type="entry name" value="PROKAR_LIPOPROTEIN"/>
    <property type="match status" value="1"/>
</dbReference>